<protein>
    <submittedName>
        <fullName evidence="1">Uncharacterized protein</fullName>
    </submittedName>
</protein>
<name>A0A2S4MCL1_9HYPH</name>
<dbReference type="Proteomes" id="UP000236919">
    <property type="component" value="Unassembled WGS sequence"/>
</dbReference>
<comment type="caution">
    <text evidence="1">The sequence shown here is derived from an EMBL/GenBank/DDBJ whole genome shotgun (WGS) entry which is preliminary data.</text>
</comment>
<organism evidence="1 2">
    <name type="scientific">Bosea psychrotolerans</name>
    <dbReference type="NCBI Taxonomy" id="1871628"/>
    <lineage>
        <taxon>Bacteria</taxon>
        <taxon>Pseudomonadati</taxon>
        <taxon>Pseudomonadota</taxon>
        <taxon>Alphaproteobacteria</taxon>
        <taxon>Hyphomicrobiales</taxon>
        <taxon>Boseaceae</taxon>
        <taxon>Bosea</taxon>
    </lineage>
</organism>
<dbReference type="EMBL" id="PQFZ01000005">
    <property type="protein sequence ID" value="POR52375.1"/>
    <property type="molecule type" value="Genomic_DNA"/>
</dbReference>
<dbReference type="AlphaFoldDB" id="A0A2S4MCL1"/>
<evidence type="ECO:0000313" key="2">
    <source>
        <dbReference type="Proteomes" id="UP000236919"/>
    </source>
</evidence>
<sequence>MPMPAPSFTWSDLAGREVSTWSEEWRLECEVAYLLSLPLPARNAMLDGVTGSTDRDARGIKGVRGEAAVVALRAHIQRLAEIRKRG</sequence>
<proteinExistence type="predicted"/>
<accession>A0A2S4MCL1</accession>
<reference evidence="1 2" key="1">
    <citation type="submission" date="2018-01" db="EMBL/GenBank/DDBJ databases">
        <title>Genomic Encyclopedia of Type Strains, Phase III (KMG-III): the genomes of soil and plant-associated and newly described type strains.</title>
        <authorList>
            <person name="Whitman W."/>
        </authorList>
    </citation>
    <scope>NUCLEOTIDE SEQUENCE [LARGE SCALE GENOMIC DNA]</scope>
    <source>
        <strain evidence="1 2">1131</strain>
    </source>
</reference>
<gene>
    <name evidence="1" type="ORF">CYD53_10540</name>
</gene>
<dbReference type="InterPro" id="IPR056113">
    <property type="entry name" value="DUF7696"/>
</dbReference>
<dbReference type="Pfam" id="PF24751">
    <property type="entry name" value="DUF7696"/>
    <property type="match status" value="1"/>
</dbReference>
<keyword evidence="2" id="KW-1185">Reference proteome</keyword>
<evidence type="ECO:0000313" key="1">
    <source>
        <dbReference type="EMBL" id="POR52375.1"/>
    </source>
</evidence>